<proteinExistence type="predicted"/>
<name>A0AAD8VZI0_LOLMU</name>
<feature type="region of interest" description="Disordered" evidence="1">
    <location>
        <begin position="105"/>
        <end position="127"/>
    </location>
</feature>
<organism evidence="2 3">
    <name type="scientific">Lolium multiflorum</name>
    <name type="common">Italian ryegrass</name>
    <name type="synonym">Lolium perenne subsp. multiflorum</name>
    <dbReference type="NCBI Taxonomy" id="4521"/>
    <lineage>
        <taxon>Eukaryota</taxon>
        <taxon>Viridiplantae</taxon>
        <taxon>Streptophyta</taxon>
        <taxon>Embryophyta</taxon>
        <taxon>Tracheophyta</taxon>
        <taxon>Spermatophyta</taxon>
        <taxon>Magnoliopsida</taxon>
        <taxon>Liliopsida</taxon>
        <taxon>Poales</taxon>
        <taxon>Poaceae</taxon>
        <taxon>BOP clade</taxon>
        <taxon>Pooideae</taxon>
        <taxon>Poodae</taxon>
        <taxon>Poeae</taxon>
        <taxon>Poeae Chloroplast Group 2 (Poeae type)</taxon>
        <taxon>Loliodinae</taxon>
        <taxon>Loliinae</taxon>
        <taxon>Lolium</taxon>
    </lineage>
</organism>
<evidence type="ECO:0000313" key="3">
    <source>
        <dbReference type="Proteomes" id="UP001231189"/>
    </source>
</evidence>
<feature type="compositionally biased region" description="Basic and acidic residues" evidence="1">
    <location>
        <begin position="139"/>
        <end position="155"/>
    </location>
</feature>
<accession>A0AAD8VZI0</accession>
<comment type="caution">
    <text evidence="2">The sequence shown here is derived from an EMBL/GenBank/DDBJ whole genome shotgun (WGS) entry which is preliminary data.</text>
</comment>
<gene>
    <name evidence="2" type="ORF">QYE76_002414</name>
</gene>
<evidence type="ECO:0000313" key="2">
    <source>
        <dbReference type="EMBL" id="KAK1628099.1"/>
    </source>
</evidence>
<evidence type="ECO:0000256" key="1">
    <source>
        <dbReference type="SAM" id="MobiDB-lite"/>
    </source>
</evidence>
<dbReference type="AlphaFoldDB" id="A0AAD8VZI0"/>
<dbReference type="EMBL" id="JAUUTY010000005">
    <property type="protein sequence ID" value="KAK1628099.1"/>
    <property type="molecule type" value="Genomic_DNA"/>
</dbReference>
<sequence length="166" mass="19257">MMNNAWGKPDAVSTEIQDFKREVGQFFDKLLCKQKEQQVLHYELHKNIALQRRVSLGQADNIRALKHENAELKKQLADAQGASSSLAMTSTELENLRSSYQDLETKLTEAEQKREQAEKQLTEKNSEFIKKEGEFQLKRKTDSDTIQKQQKELSGLRKYMQTAEKH</sequence>
<keyword evidence="3" id="KW-1185">Reference proteome</keyword>
<reference evidence="2" key="1">
    <citation type="submission" date="2023-07" db="EMBL/GenBank/DDBJ databases">
        <title>A chromosome-level genome assembly of Lolium multiflorum.</title>
        <authorList>
            <person name="Chen Y."/>
            <person name="Copetti D."/>
            <person name="Kolliker R."/>
            <person name="Studer B."/>
        </authorList>
    </citation>
    <scope>NUCLEOTIDE SEQUENCE</scope>
    <source>
        <strain evidence="2">02402/16</strain>
        <tissue evidence="2">Leaf</tissue>
    </source>
</reference>
<feature type="region of interest" description="Disordered" evidence="1">
    <location>
        <begin position="139"/>
        <end position="166"/>
    </location>
</feature>
<protein>
    <submittedName>
        <fullName evidence="2">Uncharacterized protein</fullName>
    </submittedName>
</protein>
<dbReference type="Proteomes" id="UP001231189">
    <property type="component" value="Unassembled WGS sequence"/>
</dbReference>